<comment type="catalytic activity">
    <reaction evidence="10 11">
        <text>L-cysteinyl-[protein] + hexadecanoyl-CoA = S-hexadecanoyl-L-cysteinyl-[protein] + CoA</text>
        <dbReference type="Rhea" id="RHEA:36683"/>
        <dbReference type="Rhea" id="RHEA-COMP:10131"/>
        <dbReference type="Rhea" id="RHEA-COMP:11032"/>
        <dbReference type="ChEBI" id="CHEBI:29950"/>
        <dbReference type="ChEBI" id="CHEBI:57287"/>
        <dbReference type="ChEBI" id="CHEBI:57379"/>
        <dbReference type="ChEBI" id="CHEBI:74151"/>
        <dbReference type="EC" id="2.3.1.225"/>
    </reaction>
</comment>
<dbReference type="OrthoDB" id="331948at2759"/>
<dbReference type="EMBL" id="ML977147">
    <property type="protein sequence ID" value="KAF1988897.1"/>
    <property type="molecule type" value="Genomic_DNA"/>
</dbReference>
<evidence type="ECO:0000256" key="7">
    <source>
        <dbReference type="ARBA" id="ARBA00023288"/>
    </source>
</evidence>
<evidence type="ECO:0000256" key="12">
    <source>
        <dbReference type="SAM" id="MobiDB-lite"/>
    </source>
</evidence>
<evidence type="ECO:0000256" key="11">
    <source>
        <dbReference type="RuleBase" id="RU079119"/>
    </source>
</evidence>
<evidence type="ECO:0000256" key="2">
    <source>
        <dbReference type="ARBA" id="ARBA00022679"/>
    </source>
</evidence>
<gene>
    <name evidence="14" type="ORF">K402DRAFT_419233</name>
</gene>
<feature type="transmembrane region" description="Helical" evidence="11">
    <location>
        <begin position="20"/>
        <end position="43"/>
    </location>
</feature>
<feature type="transmembrane region" description="Helical" evidence="11">
    <location>
        <begin position="245"/>
        <end position="265"/>
    </location>
</feature>
<feature type="region of interest" description="Disordered" evidence="12">
    <location>
        <begin position="424"/>
        <end position="467"/>
    </location>
</feature>
<comment type="domain">
    <text evidence="11">The DHHC domain is required for palmitoyltransferase activity.</text>
</comment>
<dbReference type="EC" id="2.3.1.225" evidence="11"/>
<accession>A0A6G1H767</accession>
<dbReference type="Pfam" id="PF01529">
    <property type="entry name" value="DHHC"/>
    <property type="match status" value="1"/>
</dbReference>
<name>A0A6G1H767_9PEZI</name>
<evidence type="ECO:0000313" key="14">
    <source>
        <dbReference type="EMBL" id="KAF1988897.1"/>
    </source>
</evidence>
<dbReference type="GO" id="GO:0019706">
    <property type="term" value="F:protein-cysteine S-palmitoyltransferase activity"/>
    <property type="evidence" value="ECO:0007669"/>
    <property type="project" value="UniProtKB-EC"/>
</dbReference>
<evidence type="ECO:0000256" key="6">
    <source>
        <dbReference type="ARBA" id="ARBA00023139"/>
    </source>
</evidence>
<protein>
    <recommendedName>
        <fullName evidence="11">Palmitoyltransferase</fullName>
        <ecNumber evidence="11">2.3.1.225</ecNumber>
    </recommendedName>
</protein>
<evidence type="ECO:0000256" key="3">
    <source>
        <dbReference type="ARBA" id="ARBA00022692"/>
    </source>
</evidence>
<proteinExistence type="inferred from homology"/>
<dbReference type="InterPro" id="IPR039859">
    <property type="entry name" value="PFA4/ZDH16/20/ERF2-like"/>
</dbReference>
<dbReference type="GO" id="GO:0006612">
    <property type="term" value="P:protein targeting to membrane"/>
    <property type="evidence" value="ECO:0007669"/>
    <property type="project" value="TreeGrafter"/>
</dbReference>
<evidence type="ECO:0000259" key="13">
    <source>
        <dbReference type="Pfam" id="PF01529"/>
    </source>
</evidence>
<evidence type="ECO:0000313" key="15">
    <source>
        <dbReference type="Proteomes" id="UP000800041"/>
    </source>
</evidence>
<sequence>MSSLEAQRKVNAGASRLIPLLLFGILGYCTWVLVDRVCIHYLLNPPSDLDIPRRTGAAIAILILYFVLLPLWALPYIRTLQVIVTNPGFTELRRDQEADLEKGHQPSFLRSCGNTTIADGQTENDAIPKPAMDRAAVLAGTVNPPPGLDEFWTRDAFMCDRNGLPIFCNMCNNWKPDRTHHCSEVNRCVRRMDHFCPWAGGIISETNMKFFIQFLCYATIFTAFLLITMAVLIADRRQKMGSIEVHWVVVLGLSALFFLFGAGMAGNTVMQALQNTTTVEKVHRGYRTDYIAVLIDPTMQQLPPAAPESTWRDGPTPYVGSIVYPLRPSNGHSETWNFNPALRDQQGHELYPNSRRFAVLCLAPSQNPWDISPLRNMKSLMGEEILDWFFPIKYSPYMVHDYQDGYYPFGAVLERLKADAGLTPARANIDQPHRRRRRRRRRRHSSRSRTADGQEMESRAESGDGSH</sequence>
<feature type="transmembrane region" description="Helical" evidence="11">
    <location>
        <begin position="214"/>
        <end position="233"/>
    </location>
</feature>
<feature type="compositionally biased region" description="Basic and acidic residues" evidence="12">
    <location>
        <begin position="449"/>
        <end position="467"/>
    </location>
</feature>
<evidence type="ECO:0000256" key="10">
    <source>
        <dbReference type="ARBA" id="ARBA00048048"/>
    </source>
</evidence>
<dbReference type="Proteomes" id="UP000800041">
    <property type="component" value="Unassembled WGS sequence"/>
</dbReference>
<dbReference type="InterPro" id="IPR001594">
    <property type="entry name" value="Palmitoyltrfase_DHHC"/>
</dbReference>
<comment type="subcellular location">
    <subcellularLocation>
        <location evidence="1">Membrane</location>
        <topology evidence="1">Multi-pass membrane protein</topology>
    </subcellularLocation>
</comment>
<dbReference type="GO" id="GO:0005783">
    <property type="term" value="C:endoplasmic reticulum"/>
    <property type="evidence" value="ECO:0007669"/>
    <property type="project" value="TreeGrafter"/>
</dbReference>
<dbReference type="GO" id="GO:0016020">
    <property type="term" value="C:membrane"/>
    <property type="evidence" value="ECO:0007669"/>
    <property type="project" value="UniProtKB-SubCell"/>
</dbReference>
<reference evidence="14" key="1">
    <citation type="journal article" date="2020" name="Stud. Mycol.">
        <title>101 Dothideomycetes genomes: a test case for predicting lifestyles and emergence of pathogens.</title>
        <authorList>
            <person name="Haridas S."/>
            <person name="Albert R."/>
            <person name="Binder M."/>
            <person name="Bloem J."/>
            <person name="Labutti K."/>
            <person name="Salamov A."/>
            <person name="Andreopoulos B."/>
            <person name="Baker S."/>
            <person name="Barry K."/>
            <person name="Bills G."/>
            <person name="Bluhm B."/>
            <person name="Cannon C."/>
            <person name="Castanera R."/>
            <person name="Culley D."/>
            <person name="Daum C."/>
            <person name="Ezra D."/>
            <person name="Gonzalez J."/>
            <person name="Henrissat B."/>
            <person name="Kuo A."/>
            <person name="Liang C."/>
            <person name="Lipzen A."/>
            <person name="Lutzoni F."/>
            <person name="Magnuson J."/>
            <person name="Mondo S."/>
            <person name="Nolan M."/>
            <person name="Ohm R."/>
            <person name="Pangilinan J."/>
            <person name="Park H.-J."/>
            <person name="Ramirez L."/>
            <person name="Alfaro M."/>
            <person name="Sun H."/>
            <person name="Tritt A."/>
            <person name="Yoshinaga Y."/>
            <person name="Zwiers L.-H."/>
            <person name="Turgeon B."/>
            <person name="Goodwin S."/>
            <person name="Spatafora J."/>
            <person name="Crous P."/>
            <person name="Grigoriev I."/>
        </authorList>
    </citation>
    <scope>NUCLEOTIDE SEQUENCE</scope>
    <source>
        <strain evidence="14">CBS 113979</strain>
    </source>
</reference>
<evidence type="ECO:0000256" key="1">
    <source>
        <dbReference type="ARBA" id="ARBA00004141"/>
    </source>
</evidence>
<evidence type="ECO:0000256" key="4">
    <source>
        <dbReference type="ARBA" id="ARBA00022989"/>
    </source>
</evidence>
<dbReference type="AlphaFoldDB" id="A0A6G1H767"/>
<keyword evidence="3 11" id="KW-0812">Transmembrane</keyword>
<feature type="domain" description="Palmitoyltransferase DHHC" evidence="13">
    <location>
        <begin position="167"/>
        <end position="283"/>
    </location>
</feature>
<feature type="transmembrane region" description="Helical" evidence="11">
    <location>
        <begin position="55"/>
        <end position="74"/>
    </location>
</feature>
<evidence type="ECO:0000256" key="5">
    <source>
        <dbReference type="ARBA" id="ARBA00023136"/>
    </source>
</evidence>
<keyword evidence="15" id="KW-1185">Reference proteome</keyword>
<comment type="similarity">
    <text evidence="9">Belongs to the DHHC palmitoyltransferase family. PFA5 subfamily.</text>
</comment>
<evidence type="ECO:0000256" key="8">
    <source>
        <dbReference type="ARBA" id="ARBA00023315"/>
    </source>
</evidence>
<organism evidence="14 15">
    <name type="scientific">Aulographum hederae CBS 113979</name>
    <dbReference type="NCBI Taxonomy" id="1176131"/>
    <lineage>
        <taxon>Eukaryota</taxon>
        <taxon>Fungi</taxon>
        <taxon>Dikarya</taxon>
        <taxon>Ascomycota</taxon>
        <taxon>Pezizomycotina</taxon>
        <taxon>Dothideomycetes</taxon>
        <taxon>Pleosporomycetidae</taxon>
        <taxon>Aulographales</taxon>
        <taxon>Aulographaceae</taxon>
    </lineage>
</organism>
<keyword evidence="7" id="KW-0449">Lipoprotein</keyword>
<keyword evidence="4 11" id="KW-1133">Transmembrane helix</keyword>
<keyword evidence="2 11" id="KW-0808">Transferase</keyword>
<dbReference type="PANTHER" id="PTHR22883">
    <property type="entry name" value="ZINC FINGER DHHC DOMAIN CONTAINING PROTEIN"/>
    <property type="match status" value="1"/>
</dbReference>
<keyword evidence="8 11" id="KW-0012">Acyltransferase</keyword>
<dbReference type="GO" id="GO:0005794">
    <property type="term" value="C:Golgi apparatus"/>
    <property type="evidence" value="ECO:0007669"/>
    <property type="project" value="TreeGrafter"/>
</dbReference>
<dbReference type="PROSITE" id="PS50216">
    <property type="entry name" value="DHHC"/>
    <property type="match status" value="1"/>
</dbReference>
<keyword evidence="5 11" id="KW-0472">Membrane</keyword>
<keyword evidence="6" id="KW-0564">Palmitate</keyword>
<evidence type="ECO:0000256" key="9">
    <source>
        <dbReference type="ARBA" id="ARBA00038298"/>
    </source>
</evidence>
<dbReference type="PANTHER" id="PTHR22883:SF23">
    <property type="entry name" value="PALMITOYLTRANSFERASE ZDHHC6"/>
    <property type="match status" value="1"/>
</dbReference>
<feature type="compositionally biased region" description="Basic residues" evidence="12">
    <location>
        <begin position="433"/>
        <end position="447"/>
    </location>
</feature>